<comment type="caution">
    <text evidence="1">The sequence shown here is derived from an EMBL/GenBank/DDBJ whole genome shotgun (WGS) entry which is preliminary data.</text>
</comment>
<proteinExistence type="predicted"/>
<dbReference type="EMBL" id="JARJCM010000027">
    <property type="protein sequence ID" value="KAJ7039419.1"/>
    <property type="molecule type" value="Genomic_DNA"/>
</dbReference>
<name>A0AAD6T4X8_9AGAR</name>
<dbReference type="Proteomes" id="UP001218188">
    <property type="component" value="Unassembled WGS sequence"/>
</dbReference>
<sequence length="830" mass="93788">MATDYLQSYIQAGTKALAYVEYPEHLVATRDAGSTGGARFSFKDLTVALGDDSAEPGIIWPTQKKRGSEKRFQCRIFGEVRAIGLQESKGSVAVELGCPDNASCVVVDLFREQLRALNEIVEKDTEEMVNFVAVRTHHYREMGHMYDDLVLMFQNGKMYEAVVWFQRFDLPCADEGYVARNYYLAARRVEALPASSVSENGTSYICDSMAASESMAKTASKPGCTQPTVADSRVNCDFAPTRDKTEKPWSIFTYKAIDDESEATAFSRSEVEIHTTTLFGEIDVITLSQLRALMDWEDQDIGGIVDSSWFEDRGRGMSYQSDCVYISLPDGARDDWFTSDAAKGDLIAVWVQLVRMDCADSAGVVHRALLPLSCLSFPTVMLSRMYSLGTRAVSFAEYDKDFMAIRQRSEDAGSLYFFKKLPEEDPEDDSLCRESLGNYIGNIFGEVAEVYDLPADVSVVRLKRPVDVSCALVELWEKQTEVMRSIMDKDDEELGGVVRASFFDASSVFSELEDVPGTLLFHARTTTRLRRTLLHNKFVIARISFIRFQTGEAFKGDLKRSYHLELLGMEAHCDGYFPIRGAGYTCDVNGDYGCQMLKMNPAASLASTVYEQNFFSVRDRTEGWESVYTFKTAAAHWINPYAERKDSLHQYSALAFGEVRNVYPTVEGDYYVRLACPKNATCDATNLFRKQMQTLRRIITADDVAFPGDTIVSWFNGPEYYPALRARRGSFYIVFRLKTEEELEIFRELYLVPEVIGKIMQCTLIFERRHLHVEQRNIIVKSYELGALHSSLHAGESIPRIGDDYRCDIDVVSSCGLCREREGLKAKKRH</sequence>
<accession>A0AAD6T4X8</accession>
<protein>
    <submittedName>
        <fullName evidence="1">Uncharacterized protein</fullName>
    </submittedName>
</protein>
<reference evidence="1" key="1">
    <citation type="submission" date="2023-03" db="EMBL/GenBank/DDBJ databases">
        <title>Massive genome expansion in bonnet fungi (Mycena s.s.) driven by repeated elements and novel gene families across ecological guilds.</title>
        <authorList>
            <consortium name="Lawrence Berkeley National Laboratory"/>
            <person name="Harder C.B."/>
            <person name="Miyauchi S."/>
            <person name="Viragh M."/>
            <person name="Kuo A."/>
            <person name="Thoen E."/>
            <person name="Andreopoulos B."/>
            <person name="Lu D."/>
            <person name="Skrede I."/>
            <person name="Drula E."/>
            <person name="Henrissat B."/>
            <person name="Morin E."/>
            <person name="Kohler A."/>
            <person name="Barry K."/>
            <person name="LaButti K."/>
            <person name="Morin E."/>
            <person name="Salamov A."/>
            <person name="Lipzen A."/>
            <person name="Mereny Z."/>
            <person name="Hegedus B."/>
            <person name="Baldrian P."/>
            <person name="Stursova M."/>
            <person name="Weitz H."/>
            <person name="Taylor A."/>
            <person name="Grigoriev I.V."/>
            <person name="Nagy L.G."/>
            <person name="Martin F."/>
            <person name="Kauserud H."/>
        </authorList>
    </citation>
    <scope>NUCLEOTIDE SEQUENCE</scope>
    <source>
        <strain evidence="1">CBHHK200</strain>
    </source>
</reference>
<evidence type="ECO:0000313" key="2">
    <source>
        <dbReference type="Proteomes" id="UP001218188"/>
    </source>
</evidence>
<dbReference type="AlphaFoldDB" id="A0AAD6T4X8"/>
<keyword evidence="2" id="KW-1185">Reference proteome</keyword>
<gene>
    <name evidence="1" type="ORF">C8F04DRAFT_1178958</name>
</gene>
<evidence type="ECO:0000313" key="1">
    <source>
        <dbReference type="EMBL" id="KAJ7039419.1"/>
    </source>
</evidence>
<organism evidence="1 2">
    <name type="scientific">Mycena alexandri</name>
    <dbReference type="NCBI Taxonomy" id="1745969"/>
    <lineage>
        <taxon>Eukaryota</taxon>
        <taxon>Fungi</taxon>
        <taxon>Dikarya</taxon>
        <taxon>Basidiomycota</taxon>
        <taxon>Agaricomycotina</taxon>
        <taxon>Agaricomycetes</taxon>
        <taxon>Agaricomycetidae</taxon>
        <taxon>Agaricales</taxon>
        <taxon>Marasmiineae</taxon>
        <taxon>Mycenaceae</taxon>
        <taxon>Mycena</taxon>
    </lineage>
</organism>